<keyword evidence="1" id="KW-0808">Transferase</keyword>
<dbReference type="Proteomes" id="UP000284277">
    <property type="component" value="Unassembled WGS sequence"/>
</dbReference>
<name>A0A419T9A7_9FIRM</name>
<gene>
    <name evidence="1" type="ORF">BET01_12940</name>
</gene>
<dbReference type="PANTHER" id="PTHR34309">
    <property type="entry name" value="SLR1406 PROTEIN"/>
    <property type="match status" value="1"/>
</dbReference>
<dbReference type="InterPro" id="IPR005624">
    <property type="entry name" value="PduO/GlcC-like"/>
</dbReference>
<dbReference type="GO" id="GO:0016740">
    <property type="term" value="F:transferase activity"/>
    <property type="evidence" value="ECO:0007669"/>
    <property type="project" value="UniProtKB-KW"/>
</dbReference>
<dbReference type="PANTHER" id="PTHR34309:SF1">
    <property type="entry name" value="PROTEIN GLCG"/>
    <property type="match status" value="1"/>
</dbReference>
<protein>
    <submittedName>
        <fullName evidence="1">Cobalamin adenosyltransferase</fullName>
    </submittedName>
</protein>
<evidence type="ECO:0000313" key="2">
    <source>
        <dbReference type="Proteomes" id="UP000284277"/>
    </source>
</evidence>
<keyword evidence="2" id="KW-1185">Reference proteome</keyword>
<proteinExistence type="predicted"/>
<dbReference type="OrthoDB" id="9778896at2"/>
<dbReference type="AlphaFoldDB" id="A0A419T9A7"/>
<dbReference type="EMBL" id="MCIA01000003">
    <property type="protein sequence ID" value="RKD34055.1"/>
    <property type="molecule type" value="Genomic_DNA"/>
</dbReference>
<dbReference type="SUPFAM" id="SSF143744">
    <property type="entry name" value="GlcG-like"/>
    <property type="match status" value="1"/>
</dbReference>
<organism evidence="1 2">
    <name type="scientific">Lacrimispora algidixylanolytica</name>
    <dbReference type="NCBI Taxonomy" id="94868"/>
    <lineage>
        <taxon>Bacteria</taxon>
        <taxon>Bacillati</taxon>
        <taxon>Bacillota</taxon>
        <taxon>Clostridia</taxon>
        <taxon>Lachnospirales</taxon>
        <taxon>Lachnospiraceae</taxon>
        <taxon>Lacrimispora</taxon>
    </lineage>
</organism>
<dbReference type="InterPro" id="IPR038084">
    <property type="entry name" value="PduO/GlcC-like_sf"/>
</dbReference>
<dbReference type="Pfam" id="PF03928">
    <property type="entry name" value="HbpS-like"/>
    <property type="match status" value="1"/>
</dbReference>
<dbReference type="RefSeq" id="WP_120195485.1">
    <property type="nucleotide sequence ID" value="NZ_MCIA01000003.1"/>
</dbReference>
<dbReference type="Gene3D" id="3.30.450.150">
    <property type="entry name" value="Haem-degrading domain"/>
    <property type="match status" value="1"/>
</dbReference>
<sequence length="153" mass="16123">MSDSQMAGEIAAAVIQALKSERMTLEEALRIIKRGEEMAWSLHVPMVFTVVDDGGNMVAMHRMDHSLLAGISVSHAKAYTAAALRISTEEAGKTVLPGQPLYGLQQTHPGKFCVFGGGIPLTYNGRFLGGLGVSGGTTEQDIAVARHAVSGCP</sequence>
<dbReference type="InterPro" id="IPR052517">
    <property type="entry name" value="GlcG_carb_metab_protein"/>
</dbReference>
<accession>A0A419T9A7</accession>
<comment type="caution">
    <text evidence="1">The sequence shown here is derived from an EMBL/GenBank/DDBJ whole genome shotgun (WGS) entry which is preliminary data.</text>
</comment>
<evidence type="ECO:0000313" key="1">
    <source>
        <dbReference type="EMBL" id="RKD34055.1"/>
    </source>
</evidence>
<reference evidence="1 2" key="1">
    <citation type="submission" date="2016-08" db="EMBL/GenBank/DDBJ databases">
        <title>A new outlook on sporulation: Clostridium algidixylanolyticum.</title>
        <authorList>
            <person name="Poppleton D.I."/>
            <person name="Gribaldo S."/>
        </authorList>
    </citation>
    <scope>NUCLEOTIDE SEQUENCE [LARGE SCALE GENOMIC DNA]</scope>
    <source>
        <strain evidence="1 2">SPL73</strain>
    </source>
</reference>